<protein>
    <submittedName>
        <fullName evidence="2">Acetyl-CoA hydrolase/transferase C-terminal domain-containing protein</fullName>
    </submittedName>
</protein>
<proteinExistence type="predicted"/>
<dbReference type="Gene3D" id="3.40.1080.10">
    <property type="entry name" value="Glutaconate Coenzyme A-transferase"/>
    <property type="match status" value="1"/>
</dbReference>
<dbReference type="Proteomes" id="UP001223547">
    <property type="component" value="Unassembled WGS sequence"/>
</dbReference>
<keyword evidence="3" id="KW-1185">Reference proteome</keyword>
<dbReference type="InterPro" id="IPR037171">
    <property type="entry name" value="NagB/RpiA_transferase-like"/>
</dbReference>
<evidence type="ECO:0000259" key="1">
    <source>
        <dbReference type="Pfam" id="PF13336"/>
    </source>
</evidence>
<feature type="domain" description="Acetyl-CoA hydrolase/transferase C-terminal" evidence="1">
    <location>
        <begin position="440"/>
        <end position="607"/>
    </location>
</feature>
<sequence>MADENDRRANDVNACVDEVIRRVGKNITLGLPLGLGKPVRFVNAMYQRAVDDPEIQLRIVTALSLLAPRGASSLEKRFLGPFAERLYGQIPELAYARAVSANRLPANVQVSEFFFKAGSYLNNRSQQRHYVCSNYTHAVRDLMAQGINVVAQMVSPGEASDRPGMVSLSCNPDLTLDLLPLMREREANGTPVALVAEMNRNLPWMDHHAAVEEAEFDVVLDQPDTDHPLFSAPEMAVSPEDHLIGFYASALLRDGGTLQVGIGSLGAALVHSAILRHQHNDAWRAVFDHLKVAERFPVVETDGGTGPFEKGLYGCSEMMVDGFLYLMQAGILRREVFDHADLQTLINQGELTRDVSMASLDVLRRERLIDSPMRARDVSWLVQLGVLKDSVEFKGGRLLIGEQSVEGDLDSQEAREAIETLALGNCLKGGIAMHGGFYVGPERFYQALRELSDEQRNQICMTSVNYINQLYDHRFGNQRLKAAQRVHSRFINSTMMHTLNGAAVSDGLDDGRVVSGVGGQYNFVAMAHELPGARSILTLRATRHSAGKTLSNIVFNYGHCTIPRHLRDIVVTEYGIADLRGQSDEQVYLRLIRIADSRFQQDLLNQAQKAGKVDSAFRLPADWCNNTPEAVRNAVSVGGDQDWFPAFPFGRDFTDEELTLGKALKTLKAATATRRGKLSTLWQAFRARDDEGRYGSLLERMGLGSPSGVREKLDQRLVIHGLQLIDTPTDTGKPEA</sequence>
<dbReference type="EMBL" id="JASSQD010000003">
    <property type="protein sequence ID" value="MDK9559341.1"/>
    <property type="molecule type" value="Genomic_DNA"/>
</dbReference>
<name>A0ABT7HIG6_9GAMM</name>
<dbReference type="Gene3D" id="3.40.1080.20">
    <property type="entry name" value="Acetyl-CoA hydrolase/transferase C-terminal domain"/>
    <property type="match status" value="1"/>
</dbReference>
<gene>
    <name evidence="2" type="ORF">QQF73_17020</name>
</gene>
<dbReference type="PANTHER" id="PTHR21432">
    <property type="entry name" value="ACETYL-COA HYDROLASE-RELATED"/>
    <property type="match status" value="1"/>
</dbReference>
<dbReference type="InterPro" id="IPR026888">
    <property type="entry name" value="AcetylCoA_hyd_C"/>
</dbReference>
<accession>A0ABT7HIG6</accession>
<evidence type="ECO:0000313" key="3">
    <source>
        <dbReference type="Proteomes" id="UP001223547"/>
    </source>
</evidence>
<dbReference type="InterPro" id="IPR038460">
    <property type="entry name" value="AcetylCoA_hyd_C_sf"/>
</dbReference>
<dbReference type="SUPFAM" id="SSF100950">
    <property type="entry name" value="NagB/RpiA/CoA transferase-like"/>
    <property type="match status" value="1"/>
</dbReference>
<reference evidence="2 3" key="1">
    <citation type="submission" date="2023-05" db="EMBL/GenBank/DDBJ databases">
        <title>Marinobacter albus sp. nov., a marine bacterium isolated from sand in a coastal intertidal zone of huludao.</title>
        <authorList>
            <person name="Deng T."/>
        </authorList>
    </citation>
    <scope>NUCLEOTIDE SEQUENCE [LARGE SCALE GENOMIC DNA]</scope>
    <source>
        <strain evidence="2 3">M216</strain>
    </source>
</reference>
<comment type="caution">
    <text evidence="2">The sequence shown here is derived from an EMBL/GenBank/DDBJ whole genome shotgun (WGS) entry which is preliminary data.</text>
</comment>
<dbReference type="GO" id="GO:0016787">
    <property type="term" value="F:hydrolase activity"/>
    <property type="evidence" value="ECO:0007669"/>
    <property type="project" value="UniProtKB-KW"/>
</dbReference>
<dbReference type="Pfam" id="PF13336">
    <property type="entry name" value="AcetylCoA_hyd_C"/>
    <property type="match status" value="1"/>
</dbReference>
<dbReference type="RefSeq" id="WP_285368945.1">
    <property type="nucleotide sequence ID" value="NZ_JASSQD010000003.1"/>
</dbReference>
<organism evidence="2 3">
    <name type="scientific">Marinobacter albus</name>
    <dbReference type="NCBI Taxonomy" id="3030833"/>
    <lineage>
        <taxon>Bacteria</taxon>
        <taxon>Pseudomonadati</taxon>
        <taxon>Pseudomonadota</taxon>
        <taxon>Gammaproteobacteria</taxon>
        <taxon>Pseudomonadales</taxon>
        <taxon>Marinobacteraceae</taxon>
        <taxon>Marinobacter</taxon>
    </lineage>
</organism>
<dbReference type="PANTHER" id="PTHR21432:SF20">
    <property type="entry name" value="ACETYL-COA HYDROLASE"/>
    <property type="match status" value="1"/>
</dbReference>
<dbReference type="InterPro" id="IPR046433">
    <property type="entry name" value="ActCoA_hydro"/>
</dbReference>
<evidence type="ECO:0000313" key="2">
    <source>
        <dbReference type="EMBL" id="MDK9559341.1"/>
    </source>
</evidence>
<keyword evidence="2" id="KW-0378">Hydrolase</keyword>